<dbReference type="Proteomes" id="UP000013523">
    <property type="component" value="Chromosome"/>
</dbReference>
<dbReference type="AlphaFoldDB" id="R4KC82"/>
<proteinExistence type="predicted"/>
<dbReference type="KEGG" id="cpas:Clopa_4609"/>
<dbReference type="EMBL" id="CP003261">
    <property type="protein sequence ID" value="AGK99301.1"/>
    <property type="molecule type" value="Genomic_DNA"/>
</dbReference>
<organism evidence="2 3">
    <name type="scientific">Clostridium pasteurianum BC1</name>
    <dbReference type="NCBI Taxonomy" id="86416"/>
    <lineage>
        <taxon>Bacteria</taxon>
        <taxon>Bacillati</taxon>
        <taxon>Bacillota</taxon>
        <taxon>Clostridia</taxon>
        <taxon>Eubacteriales</taxon>
        <taxon>Clostridiaceae</taxon>
        <taxon>Clostridium</taxon>
    </lineage>
</organism>
<evidence type="ECO:0000313" key="2">
    <source>
        <dbReference type="EMBL" id="AGK99301.1"/>
    </source>
</evidence>
<feature type="compositionally biased region" description="Basic and acidic residues" evidence="1">
    <location>
        <begin position="1"/>
        <end position="19"/>
    </location>
</feature>
<reference evidence="2 3" key="1">
    <citation type="submission" date="2012-01" db="EMBL/GenBank/DDBJ databases">
        <title>Complete sequence of chromosome of Clostridium pasteurianum BC1.</title>
        <authorList>
            <consortium name="US DOE Joint Genome Institute"/>
            <person name="Lucas S."/>
            <person name="Han J."/>
            <person name="Lapidus A."/>
            <person name="Cheng J.-F."/>
            <person name="Goodwin L."/>
            <person name="Pitluck S."/>
            <person name="Peters L."/>
            <person name="Mikhailova N."/>
            <person name="Teshima H."/>
            <person name="Detter J.C."/>
            <person name="Han C."/>
            <person name="Tapia R."/>
            <person name="Land M."/>
            <person name="Hauser L."/>
            <person name="Kyrpides N."/>
            <person name="Ivanova N."/>
            <person name="Pagani I."/>
            <person name="Dunn J."/>
            <person name="Taghavi S."/>
            <person name="Francis A."/>
            <person name="van der Lelie D."/>
            <person name="Woyke T."/>
        </authorList>
    </citation>
    <scope>NUCLEOTIDE SEQUENCE [LARGE SCALE GENOMIC DNA]</scope>
    <source>
        <strain evidence="2 3">BC1</strain>
    </source>
</reference>
<evidence type="ECO:0000313" key="3">
    <source>
        <dbReference type="Proteomes" id="UP000013523"/>
    </source>
</evidence>
<sequence length="34" mass="3802">MSEKHDSSSGSQQEKEKKANNSGTKHSKKINKKD</sequence>
<feature type="region of interest" description="Disordered" evidence="1">
    <location>
        <begin position="1"/>
        <end position="34"/>
    </location>
</feature>
<evidence type="ECO:0000256" key="1">
    <source>
        <dbReference type="SAM" id="MobiDB-lite"/>
    </source>
</evidence>
<accession>R4KC82</accession>
<feature type="compositionally biased region" description="Basic residues" evidence="1">
    <location>
        <begin position="25"/>
        <end position="34"/>
    </location>
</feature>
<protein>
    <submittedName>
        <fullName evidence="2">Uncharacterized protein</fullName>
    </submittedName>
</protein>
<dbReference type="HOGENOM" id="CLU_218653_0_0_9"/>
<gene>
    <name evidence="2" type="ORF">Clopa_4609</name>
</gene>
<keyword evidence="3" id="KW-1185">Reference proteome</keyword>
<name>R4KC82_CLOPA</name>